<evidence type="ECO:0000313" key="3">
    <source>
        <dbReference type="WBParaSite" id="SSLN_0001280901-mRNA-1"/>
    </source>
</evidence>
<evidence type="ECO:0000313" key="1">
    <source>
        <dbReference type="EMBL" id="VDL98732.1"/>
    </source>
</evidence>
<reference evidence="1 2" key="2">
    <citation type="submission" date="2018-11" db="EMBL/GenBank/DDBJ databases">
        <authorList>
            <consortium name="Pathogen Informatics"/>
        </authorList>
    </citation>
    <scope>NUCLEOTIDE SEQUENCE [LARGE SCALE GENOMIC DNA]</scope>
    <source>
        <strain evidence="1 2">NST_G2</strain>
    </source>
</reference>
<dbReference type="WBParaSite" id="SSLN_0001280901-mRNA-1">
    <property type="protein sequence ID" value="SSLN_0001280901-mRNA-1"/>
    <property type="gene ID" value="SSLN_0001280901"/>
</dbReference>
<dbReference type="Proteomes" id="UP000275846">
    <property type="component" value="Unassembled WGS sequence"/>
</dbReference>
<dbReference type="AlphaFoldDB" id="A0A183T799"/>
<dbReference type="EMBL" id="UYSU01037197">
    <property type="protein sequence ID" value="VDL98732.1"/>
    <property type="molecule type" value="Genomic_DNA"/>
</dbReference>
<proteinExistence type="predicted"/>
<reference evidence="3" key="1">
    <citation type="submission" date="2016-06" db="UniProtKB">
        <authorList>
            <consortium name="WormBaseParasite"/>
        </authorList>
    </citation>
    <scope>IDENTIFICATION</scope>
</reference>
<sequence>MSLNTKPPDFEGMNIYQLKKALEQQLFLLSKMGDRLPDSGQKLAKSIARLKFLISKREEKLTPSHLHPIQPNLLSQLSQRHCQTFLTVRSERPSSTSTSAGCNTMESELDSLTSTLRLLNLKSENPVLLPDSEDCGDEVPRLSAEEVRAWRRTCNLPTWRQGQGFHWFTFRLRRLGTALVSLTVLDCHRPDRVFARVGALSTWPILRETPPSSLKRNSNLFVSSKPQDHSPTKTVTVSEAVSDLWCFLEDLPEGDRQPRGHPVLLCAPPSDAEHTSDTSREDDFIRFRRLFFAARHRSSVRCNMPRDLLMVVTSSKLEEKSLFVSKASRNEEDPLVAEETACLALKERLFDTVPSGELETLRPSGFSAMEFFSKNKPRTCVWLEAPLHIFVLRKIVVPPEQTDANPSFVSKALFPPDANTPQLLRRVSAPARPLEVEDMVLRRLAAAGFCSSSLAFLAGTGGWHGFAGLLSAPAVCGLPSDIESGDQPVSGPSQPLVSSDQCLLRRLYAHFRRVYKARDMDGEHKQNSKILRALPYVSDVSEATERMLTLLNVGLGDRPEVIVRCLLM</sequence>
<name>A0A183T799_SCHSO</name>
<accession>A0A183T799</accession>
<gene>
    <name evidence="1" type="ORF">SSLN_LOCUS12347</name>
</gene>
<keyword evidence="2" id="KW-1185">Reference proteome</keyword>
<protein>
    <submittedName>
        <fullName evidence="3">T-cell activation inhibitor, mitochondrial</fullName>
    </submittedName>
</protein>
<evidence type="ECO:0000313" key="2">
    <source>
        <dbReference type="Proteomes" id="UP000275846"/>
    </source>
</evidence>
<organism evidence="3">
    <name type="scientific">Schistocephalus solidus</name>
    <name type="common">Tapeworm</name>
    <dbReference type="NCBI Taxonomy" id="70667"/>
    <lineage>
        <taxon>Eukaryota</taxon>
        <taxon>Metazoa</taxon>
        <taxon>Spiralia</taxon>
        <taxon>Lophotrochozoa</taxon>
        <taxon>Platyhelminthes</taxon>
        <taxon>Cestoda</taxon>
        <taxon>Eucestoda</taxon>
        <taxon>Diphyllobothriidea</taxon>
        <taxon>Diphyllobothriidae</taxon>
        <taxon>Schistocephalus</taxon>
    </lineage>
</organism>
<dbReference type="OrthoDB" id="6251709at2759"/>